<evidence type="ECO:0000256" key="1">
    <source>
        <dbReference type="SAM" id="MobiDB-lite"/>
    </source>
</evidence>
<gene>
    <name evidence="2" type="ORF">PVAP13_7KG023418</name>
</gene>
<dbReference type="EMBL" id="CM029049">
    <property type="protein sequence ID" value="KAG2570725.1"/>
    <property type="molecule type" value="Genomic_DNA"/>
</dbReference>
<dbReference type="AlphaFoldDB" id="A0A8T0QBE7"/>
<proteinExistence type="predicted"/>
<feature type="region of interest" description="Disordered" evidence="1">
    <location>
        <begin position="1"/>
        <end position="82"/>
    </location>
</feature>
<keyword evidence="3" id="KW-1185">Reference proteome</keyword>
<organism evidence="2 3">
    <name type="scientific">Panicum virgatum</name>
    <name type="common">Blackwell switchgrass</name>
    <dbReference type="NCBI Taxonomy" id="38727"/>
    <lineage>
        <taxon>Eukaryota</taxon>
        <taxon>Viridiplantae</taxon>
        <taxon>Streptophyta</taxon>
        <taxon>Embryophyta</taxon>
        <taxon>Tracheophyta</taxon>
        <taxon>Spermatophyta</taxon>
        <taxon>Magnoliopsida</taxon>
        <taxon>Liliopsida</taxon>
        <taxon>Poales</taxon>
        <taxon>Poaceae</taxon>
        <taxon>PACMAD clade</taxon>
        <taxon>Panicoideae</taxon>
        <taxon>Panicodae</taxon>
        <taxon>Paniceae</taxon>
        <taxon>Panicinae</taxon>
        <taxon>Panicum</taxon>
        <taxon>Panicum sect. Hiantes</taxon>
    </lineage>
</organism>
<reference evidence="2" key="1">
    <citation type="submission" date="2020-05" db="EMBL/GenBank/DDBJ databases">
        <title>WGS assembly of Panicum virgatum.</title>
        <authorList>
            <person name="Lovell J.T."/>
            <person name="Jenkins J."/>
            <person name="Shu S."/>
            <person name="Juenger T.E."/>
            <person name="Schmutz J."/>
        </authorList>
    </citation>
    <scope>NUCLEOTIDE SEQUENCE</scope>
    <source>
        <strain evidence="2">AP13</strain>
    </source>
</reference>
<sequence>MLFCFSPRAQSGRFPVEPAADRIPSSRRSAVLEEQRPLRPPVTTDKGPAPTPASRRAGYTPSTRSSSDRATRYSLASSPSCPGPLRRSLVRKPYLACPLPRLVLTVILPPSYGIRLG</sequence>
<name>A0A8T0QBE7_PANVG</name>
<evidence type="ECO:0000313" key="3">
    <source>
        <dbReference type="Proteomes" id="UP000823388"/>
    </source>
</evidence>
<dbReference type="Proteomes" id="UP000823388">
    <property type="component" value="Chromosome 7K"/>
</dbReference>
<accession>A0A8T0QBE7</accession>
<evidence type="ECO:0000313" key="2">
    <source>
        <dbReference type="EMBL" id="KAG2570725.1"/>
    </source>
</evidence>
<comment type="caution">
    <text evidence="2">The sequence shown here is derived from an EMBL/GenBank/DDBJ whole genome shotgun (WGS) entry which is preliminary data.</text>
</comment>
<protein>
    <submittedName>
        <fullName evidence="2">Uncharacterized protein</fullName>
    </submittedName>
</protein>